<evidence type="ECO:0000313" key="2">
    <source>
        <dbReference type="Proteomes" id="UP000499080"/>
    </source>
</evidence>
<gene>
    <name evidence="1" type="ORF">AVEN_159099_1</name>
</gene>
<keyword evidence="2" id="KW-1185">Reference proteome</keyword>
<sequence>MKNWYHVDPKPSVQDANPLKTDCIVLSYPLVATSVPTFVFNCGPWWSSGMVLDSGPDCSNYDTGLDPRTPLYIDMVHAKFDVLGQMSFRWCGAEVWRVGHW</sequence>
<organism evidence="1 2">
    <name type="scientific">Araneus ventricosus</name>
    <name type="common">Orbweaver spider</name>
    <name type="synonym">Epeira ventricosa</name>
    <dbReference type="NCBI Taxonomy" id="182803"/>
    <lineage>
        <taxon>Eukaryota</taxon>
        <taxon>Metazoa</taxon>
        <taxon>Ecdysozoa</taxon>
        <taxon>Arthropoda</taxon>
        <taxon>Chelicerata</taxon>
        <taxon>Arachnida</taxon>
        <taxon>Araneae</taxon>
        <taxon>Araneomorphae</taxon>
        <taxon>Entelegynae</taxon>
        <taxon>Araneoidea</taxon>
        <taxon>Araneidae</taxon>
        <taxon>Araneus</taxon>
    </lineage>
</organism>
<evidence type="ECO:0000313" key="1">
    <source>
        <dbReference type="EMBL" id="GBL88513.1"/>
    </source>
</evidence>
<accession>A0A4Y2B8Y6</accession>
<dbReference type="EMBL" id="BGPR01000060">
    <property type="protein sequence ID" value="GBL88513.1"/>
    <property type="molecule type" value="Genomic_DNA"/>
</dbReference>
<comment type="caution">
    <text evidence="1">The sequence shown here is derived from an EMBL/GenBank/DDBJ whole genome shotgun (WGS) entry which is preliminary data.</text>
</comment>
<name>A0A4Y2B8Y6_ARAVE</name>
<proteinExistence type="predicted"/>
<dbReference type="AlphaFoldDB" id="A0A4Y2B8Y6"/>
<dbReference type="Proteomes" id="UP000499080">
    <property type="component" value="Unassembled WGS sequence"/>
</dbReference>
<reference evidence="1 2" key="1">
    <citation type="journal article" date="2019" name="Sci. Rep.">
        <title>Orb-weaving spider Araneus ventricosus genome elucidates the spidroin gene catalogue.</title>
        <authorList>
            <person name="Kono N."/>
            <person name="Nakamura H."/>
            <person name="Ohtoshi R."/>
            <person name="Moran D.A.P."/>
            <person name="Shinohara A."/>
            <person name="Yoshida Y."/>
            <person name="Fujiwara M."/>
            <person name="Mori M."/>
            <person name="Tomita M."/>
            <person name="Arakawa K."/>
        </authorList>
    </citation>
    <scope>NUCLEOTIDE SEQUENCE [LARGE SCALE GENOMIC DNA]</scope>
</reference>
<protein>
    <submittedName>
        <fullName evidence="1">Uncharacterized protein</fullName>
    </submittedName>
</protein>